<evidence type="ECO:0000256" key="1">
    <source>
        <dbReference type="SAM" id="Phobius"/>
    </source>
</evidence>
<keyword evidence="1" id="KW-1133">Transmembrane helix</keyword>
<keyword evidence="1" id="KW-0472">Membrane</keyword>
<feature type="transmembrane region" description="Helical" evidence="1">
    <location>
        <begin position="150"/>
        <end position="169"/>
    </location>
</feature>
<dbReference type="eggNOG" id="ENOG502ZSF9">
    <property type="taxonomic scope" value="Bacteria"/>
</dbReference>
<gene>
    <name evidence="2" type="ORF">D779_2024</name>
</gene>
<comment type="caution">
    <text evidence="2">The sequence shown here is derived from an EMBL/GenBank/DDBJ whole genome shotgun (WGS) entry which is preliminary data.</text>
</comment>
<dbReference type="OrthoDB" id="6717649at2"/>
<accession>W9V5M8</accession>
<dbReference type="EMBL" id="AONC01000035">
    <property type="protein sequence ID" value="EXJ14818.1"/>
    <property type="molecule type" value="Genomic_DNA"/>
</dbReference>
<feature type="transmembrane region" description="Helical" evidence="1">
    <location>
        <begin position="115"/>
        <end position="138"/>
    </location>
</feature>
<dbReference type="STRING" id="1249627.D779_2024"/>
<evidence type="ECO:0000313" key="2">
    <source>
        <dbReference type="EMBL" id="EXJ14818.1"/>
    </source>
</evidence>
<dbReference type="RefSeq" id="WP_043753987.1">
    <property type="nucleotide sequence ID" value="NZ_AONC01000035.1"/>
</dbReference>
<proteinExistence type="predicted"/>
<evidence type="ECO:0000313" key="3">
    <source>
        <dbReference type="Proteomes" id="UP000019460"/>
    </source>
</evidence>
<keyword evidence="3" id="KW-1185">Reference proteome</keyword>
<dbReference type="Proteomes" id="UP000019460">
    <property type="component" value="Unassembled WGS sequence"/>
</dbReference>
<reference evidence="2 3" key="1">
    <citation type="submission" date="2012-11" db="EMBL/GenBank/DDBJ databases">
        <title>Genome assembly of Thiorhodococcus sp. AK35.</title>
        <authorList>
            <person name="Nupur N."/>
            <person name="Khatri I."/>
            <person name="Subramanian S."/>
            <person name="Pinnaka A."/>
        </authorList>
    </citation>
    <scope>NUCLEOTIDE SEQUENCE [LARGE SCALE GENOMIC DNA]</scope>
    <source>
        <strain evidence="2 3">AK35</strain>
    </source>
</reference>
<protein>
    <submittedName>
        <fullName evidence="2">Uncharacterized protein</fullName>
    </submittedName>
</protein>
<feature type="transmembrane region" description="Helical" evidence="1">
    <location>
        <begin position="84"/>
        <end position="103"/>
    </location>
</feature>
<keyword evidence="1" id="KW-0812">Transmembrane</keyword>
<feature type="transmembrane region" description="Helical" evidence="1">
    <location>
        <begin position="54"/>
        <end position="72"/>
    </location>
</feature>
<dbReference type="AlphaFoldDB" id="W9V5M8"/>
<organism evidence="2 3">
    <name type="scientific">Imhoffiella purpurea</name>
    <dbReference type="NCBI Taxonomy" id="1249627"/>
    <lineage>
        <taxon>Bacteria</taxon>
        <taxon>Pseudomonadati</taxon>
        <taxon>Pseudomonadota</taxon>
        <taxon>Gammaproteobacteria</taxon>
        <taxon>Chromatiales</taxon>
        <taxon>Chromatiaceae</taxon>
        <taxon>Imhoffiella</taxon>
    </lineage>
</organism>
<feature type="transmembrane region" description="Helical" evidence="1">
    <location>
        <begin position="26"/>
        <end position="48"/>
    </location>
</feature>
<sequence>MQALIIFFVELCLLRRPPQHLPASEVLLGIVLVTDLFTGMLVGMTASLSWLESFLQSLVEILLMMSALYLALRQLRLATRFVQSATALLGSGTLLGLLALLPLSLDPTGSDETDLAALGAFLLLSLVIWGILVTGHILRHSFSITLGQGAAIAIAFEIFAVTFVTSLFGGA</sequence>
<name>W9V5M8_9GAMM</name>